<dbReference type="SUPFAM" id="SSF47446">
    <property type="entry name" value="Signal peptide-binding domain"/>
    <property type="match status" value="1"/>
</dbReference>
<dbReference type="SMART" id="SM00382">
    <property type="entry name" value="AAA"/>
    <property type="match status" value="1"/>
</dbReference>
<comment type="catalytic activity">
    <reaction evidence="12">
        <text>GTP + H2O = GDP + phosphate + H(+)</text>
        <dbReference type="Rhea" id="RHEA:19669"/>
        <dbReference type="ChEBI" id="CHEBI:15377"/>
        <dbReference type="ChEBI" id="CHEBI:15378"/>
        <dbReference type="ChEBI" id="CHEBI:37565"/>
        <dbReference type="ChEBI" id="CHEBI:43474"/>
        <dbReference type="ChEBI" id="CHEBI:58189"/>
        <dbReference type="EC" id="3.6.5.4"/>
    </reaction>
    <physiologicalReaction direction="left-to-right" evidence="12">
        <dbReference type="Rhea" id="RHEA:19670"/>
    </physiologicalReaction>
</comment>
<dbReference type="SMART" id="SM00962">
    <property type="entry name" value="SRP54"/>
    <property type="match status" value="1"/>
</dbReference>
<evidence type="ECO:0000256" key="5">
    <source>
        <dbReference type="ARBA" id="ARBA00022741"/>
    </source>
</evidence>
<name>A0AAU9JCS5_9CILI</name>
<dbReference type="Pfam" id="PF02881">
    <property type="entry name" value="SRP54_N"/>
    <property type="match status" value="1"/>
</dbReference>
<dbReference type="Gene3D" id="3.40.50.300">
    <property type="entry name" value="P-loop containing nucleotide triphosphate hydrolases"/>
    <property type="match status" value="1"/>
</dbReference>
<evidence type="ECO:0000256" key="10">
    <source>
        <dbReference type="ARBA" id="ARBA00023135"/>
    </source>
</evidence>
<dbReference type="GO" id="GO:0003924">
    <property type="term" value="F:GTPase activity"/>
    <property type="evidence" value="ECO:0007669"/>
    <property type="project" value="UniProtKB-UniRule"/>
</dbReference>
<evidence type="ECO:0000313" key="16">
    <source>
        <dbReference type="Proteomes" id="UP001162131"/>
    </source>
</evidence>
<sequence length="501" mass="56153">MVLGELGTRISNALRKLQNATIIDEEVLKECLGEVTKALLQSDVNVNYVKRLRDQVLLQVNVESDAAGTNKRKLIQRAVVGELQSMLESEKKPYQMKKGKINVVMFVGLQGSGKTTTCAKYAYNYLRKGWRVGLVCADTFRAGAFDQLKQNATRIKVPFYGSYTETDPVKIAQEGVEYFRSQNYDLIIVDTSGRHRQEAALFEEMEQVEAAINPDEVIFVMDSSIGQSCYDQALAFKKSVKVGSVIVTKLDGHAKGGGALSAVAATESPIIFIGTGEQFDDFEQFEAKSFIRRLLGLGDIDRLFSVVQEAIPKEKQPELMNKISQGKFSLRDMYEQFQTVLKMGSISQLMSMIPGMNSGLLEKGNEKEGIARIKRFMCMMDSMTDDELDGKSSMVPSRITRVARGSGTSVREVTLLLEEHKRFAKMVGKMGKMSLGKANDMQNFMRNPQQMMRKVQSAIDPKMMKQLGGTQNMMQMMKEMSKMDMSEMMSQLGRGKKKTKR</sequence>
<dbReference type="PROSITE" id="PS00300">
    <property type="entry name" value="SRP54"/>
    <property type="match status" value="1"/>
</dbReference>
<accession>A0AAU9JCS5</accession>
<dbReference type="InterPro" id="IPR036891">
    <property type="entry name" value="Signal_recog_part_SRP54_M_sf"/>
</dbReference>
<dbReference type="Gene3D" id="1.20.120.140">
    <property type="entry name" value="Signal recognition particle SRP54, nucleotide-binding domain"/>
    <property type="match status" value="1"/>
</dbReference>
<protein>
    <recommendedName>
        <fullName evidence="13">Signal recognition particle 54 kDa protein</fullName>
    </recommendedName>
</protein>
<dbReference type="PANTHER" id="PTHR11564:SF5">
    <property type="entry name" value="SIGNAL RECOGNITION PARTICLE SUBUNIT SRP54"/>
    <property type="match status" value="1"/>
</dbReference>
<dbReference type="Pfam" id="PF00448">
    <property type="entry name" value="SRP54"/>
    <property type="match status" value="1"/>
</dbReference>
<comment type="similarity">
    <text evidence="3 13">Belongs to the GTP-binding SRP family. SRP54 subfamily.</text>
</comment>
<dbReference type="CDD" id="cd17875">
    <property type="entry name" value="SRP54_G"/>
    <property type="match status" value="1"/>
</dbReference>
<comment type="domain">
    <text evidence="13">The M domain binds the 7SL RNA in presence of SRP19 and binds the signal sequence of presecretory proteins.</text>
</comment>
<gene>
    <name evidence="15" type="ORF">BSTOLATCC_MIC39698</name>
</gene>
<dbReference type="PANTHER" id="PTHR11564">
    <property type="entry name" value="SIGNAL RECOGNITION PARTICLE 54K PROTEIN SRP54"/>
    <property type="match status" value="1"/>
</dbReference>
<dbReference type="Pfam" id="PF02978">
    <property type="entry name" value="SRP_SPB"/>
    <property type="match status" value="1"/>
</dbReference>
<dbReference type="Gene3D" id="1.10.260.30">
    <property type="entry name" value="Signal recognition particle, SRP54 subunit, M-domain"/>
    <property type="match status" value="1"/>
</dbReference>
<evidence type="ECO:0000256" key="13">
    <source>
        <dbReference type="RuleBase" id="RU364034"/>
    </source>
</evidence>
<dbReference type="GO" id="GO:0030942">
    <property type="term" value="F:endoplasmic reticulum signal peptide binding"/>
    <property type="evidence" value="ECO:0007669"/>
    <property type="project" value="TreeGrafter"/>
</dbReference>
<keyword evidence="10 13" id="KW-0733">Signal recognition particle</keyword>
<dbReference type="Proteomes" id="UP001162131">
    <property type="component" value="Unassembled WGS sequence"/>
</dbReference>
<dbReference type="InterPro" id="IPR036225">
    <property type="entry name" value="SRP/SRP_N"/>
</dbReference>
<dbReference type="GO" id="GO:0005783">
    <property type="term" value="C:endoplasmic reticulum"/>
    <property type="evidence" value="ECO:0007669"/>
    <property type="project" value="UniProtKB-SubCell"/>
</dbReference>
<comment type="subcellular location">
    <subcellularLocation>
        <location evidence="2 13">Cytoplasm</location>
    </subcellularLocation>
    <subcellularLocation>
        <location evidence="1">Endoplasmic reticulum</location>
    </subcellularLocation>
</comment>
<evidence type="ECO:0000256" key="6">
    <source>
        <dbReference type="ARBA" id="ARBA00022801"/>
    </source>
</evidence>
<dbReference type="NCBIfam" id="TIGR01425">
    <property type="entry name" value="SRP54_euk"/>
    <property type="match status" value="1"/>
</dbReference>
<evidence type="ECO:0000256" key="2">
    <source>
        <dbReference type="ARBA" id="ARBA00004496"/>
    </source>
</evidence>
<dbReference type="SUPFAM" id="SSF47364">
    <property type="entry name" value="Domain of the SRP/SRP receptor G-proteins"/>
    <property type="match status" value="1"/>
</dbReference>
<dbReference type="HAMAP" id="MF_00306">
    <property type="entry name" value="SRP54"/>
    <property type="match status" value="1"/>
</dbReference>
<dbReference type="SMART" id="SM00963">
    <property type="entry name" value="SRP54_N"/>
    <property type="match status" value="1"/>
</dbReference>
<evidence type="ECO:0000256" key="8">
    <source>
        <dbReference type="ARBA" id="ARBA00022884"/>
    </source>
</evidence>
<dbReference type="InterPro" id="IPR006325">
    <property type="entry name" value="SRP54_euk"/>
</dbReference>
<keyword evidence="7" id="KW-0256">Endoplasmic reticulum</keyword>
<evidence type="ECO:0000256" key="7">
    <source>
        <dbReference type="ARBA" id="ARBA00022824"/>
    </source>
</evidence>
<comment type="domain">
    <text evidence="13">The NG domain, also named G domain, is a special guanosine triphosphatase (GTPase) domain, which binds GTP and forms a guanosine 5'-triphosphate (GTP)-dependent complex with a homologous NG domain in the SRP receptor subunit SRPRA. The two NG domains undergo cooperative rearrangements upon their assembly, which culminate in the reciprocal activation of the GTPase activity of one another. SRP receptor compaction upon binding with cargo-loaded SRP and GTPase rearrangement drive SRP-mediated cotranslational protein translocation into the ER.</text>
</comment>
<dbReference type="InterPro" id="IPR013822">
    <property type="entry name" value="Signal_recog_particl_SRP54_hlx"/>
</dbReference>
<dbReference type="InterPro" id="IPR022941">
    <property type="entry name" value="SRP54"/>
</dbReference>
<evidence type="ECO:0000256" key="9">
    <source>
        <dbReference type="ARBA" id="ARBA00023134"/>
    </source>
</evidence>
<dbReference type="InterPro" id="IPR000897">
    <property type="entry name" value="SRP54_GTPase_dom"/>
</dbReference>
<dbReference type="AlphaFoldDB" id="A0AAU9JCS5"/>
<dbReference type="InterPro" id="IPR003593">
    <property type="entry name" value="AAA+_ATPase"/>
</dbReference>
<keyword evidence="5 13" id="KW-0547">Nucleotide-binding</keyword>
<feature type="domain" description="SRP54-type proteins GTP-binding" evidence="14">
    <location>
        <begin position="269"/>
        <end position="282"/>
    </location>
</feature>
<dbReference type="GO" id="GO:0006616">
    <property type="term" value="P:SRP-dependent cotranslational protein targeting to membrane, translocation"/>
    <property type="evidence" value="ECO:0007669"/>
    <property type="project" value="TreeGrafter"/>
</dbReference>
<evidence type="ECO:0000256" key="11">
    <source>
        <dbReference type="ARBA" id="ARBA00023274"/>
    </source>
</evidence>
<comment type="caution">
    <text evidence="15">The sequence shown here is derived from an EMBL/GenBank/DDBJ whole genome shotgun (WGS) entry which is preliminary data.</text>
</comment>
<keyword evidence="6" id="KW-0378">Hydrolase</keyword>
<keyword evidence="4 13" id="KW-0963">Cytoplasm</keyword>
<evidence type="ECO:0000256" key="3">
    <source>
        <dbReference type="ARBA" id="ARBA00005450"/>
    </source>
</evidence>
<keyword evidence="8 13" id="KW-0694">RNA-binding</keyword>
<comment type="function">
    <text evidence="13">Component of the signal recognition particle (SRP) complex, a ribonucleoprotein complex that mediates the cotranslational targeting of secretory and membrane proteins to the endoplasmic reticulum (ER).</text>
</comment>
<dbReference type="SUPFAM" id="SSF52540">
    <property type="entry name" value="P-loop containing nucleoside triphosphate hydrolases"/>
    <property type="match status" value="1"/>
</dbReference>
<dbReference type="GO" id="GO:0005525">
    <property type="term" value="F:GTP binding"/>
    <property type="evidence" value="ECO:0007669"/>
    <property type="project" value="UniProtKB-UniRule"/>
</dbReference>
<keyword evidence="16" id="KW-1185">Reference proteome</keyword>
<keyword evidence="11 13" id="KW-0687">Ribonucleoprotein</keyword>
<dbReference type="InterPro" id="IPR004125">
    <property type="entry name" value="Signal_recog_particle_SRP54_M"/>
</dbReference>
<reference evidence="15" key="1">
    <citation type="submission" date="2021-09" db="EMBL/GenBank/DDBJ databases">
        <authorList>
            <consortium name="AG Swart"/>
            <person name="Singh M."/>
            <person name="Singh A."/>
            <person name="Seah K."/>
            <person name="Emmerich C."/>
        </authorList>
    </citation>
    <scope>NUCLEOTIDE SEQUENCE</scope>
    <source>
        <strain evidence="15">ATCC30299</strain>
    </source>
</reference>
<dbReference type="FunFam" id="3.40.50.300:FF:000022">
    <property type="entry name" value="Signal recognition particle 54 kDa subunit"/>
    <property type="match status" value="1"/>
</dbReference>
<evidence type="ECO:0000259" key="14">
    <source>
        <dbReference type="PROSITE" id="PS00300"/>
    </source>
</evidence>
<dbReference type="GO" id="GO:0005829">
    <property type="term" value="C:cytosol"/>
    <property type="evidence" value="ECO:0007669"/>
    <property type="project" value="TreeGrafter"/>
</dbReference>
<organism evidence="15 16">
    <name type="scientific">Blepharisma stoltei</name>
    <dbReference type="NCBI Taxonomy" id="1481888"/>
    <lineage>
        <taxon>Eukaryota</taxon>
        <taxon>Sar</taxon>
        <taxon>Alveolata</taxon>
        <taxon>Ciliophora</taxon>
        <taxon>Postciliodesmatophora</taxon>
        <taxon>Heterotrichea</taxon>
        <taxon>Heterotrichida</taxon>
        <taxon>Blepharismidae</taxon>
        <taxon>Blepharisma</taxon>
    </lineage>
</organism>
<evidence type="ECO:0000256" key="1">
    <source>
        <dbReference type="ARBA" id="ARBA00004240"/>
    </source>
</evidence>
<evidence type="ECO:0000256" key="12">
    <source>
        <dbReference type="ARBA" id="ARBA00048157"/>
    </source>
</evidence>
<evidence type="ECO:0000256" key="4">
    <source>
        <dbReference type="ARBA" id="ARBA00022490"/>
    </source>
</evidence>
<dbReference type="InterPro" id="IPR042101">
    <property type="entry name" value="SRP54_N_sf"/>
</dbReference>
<proteinExistence type="inferred from homology"/>
<dbReference type="GO" id="GO:0008312">
    <property type="term" value="F:7S RNA binding"/>
    <property type="evidence" value="ECO:0007669"/>
    <property type="project" value="UniProtKB-UniRule"/>
</dbReference>
<evidence type="ECO:0000313" key="15">
    <source>
        <dbReference type="EMBL" id="CAG9325916.1"/>
    </source>
</evidence>
<dbReference type="EMBL" id="CAJZBQ010000039">
    <property type="protein sequence ID" value="CAG9325916.1"/>
    <property type="molecule type" value="Genomic_DNA"/>
</dbReference>
<keyword evidence="9 13" id="KW-0342">GTP-binding</keyword>
<dbReference type="InterPro" id="IPR027417">
    <property type="entry name" value="P-loop_NTPase"/>
</dbReference>
<dbReference type="GO" id="GO:0005786">
    <property type="term" value="C:signal recognition particle, endoplasmic reticulum targeting"/>
    <property type="evidence" value="ECO:0007669"/>
    <property type="project" value="UniProtKB-UniRule"/>
</dbReference>